<dbReference type="InterPro" id="IPR003442">
    <property type="entry name" value="T6A_TsaE"/>
</dbReference>
<dbReference type="SUPFAM" id="SSF52540">
    <property type="entry name" value="P-loop containing nucleoside triphosphate hydrolases"/>
    <property type="match status" value="1"/>
</dbReference>
<dbReference type="GO" id="GO:0046872">
    <property type="term" value="F:metal ion binding"/>
    <property type="evidence" value="ECO:0007669"/>
    <property type="project" value="UniProtKB-KW"/>
</dbReference>
<dbReference type="NCBIfam" id="TIGR00150">
    <property type="entry name" value="T6A_YjeE"/>
    <property type="match status" value="1"/>
</dbReference>
<evidence type="ECO:0000256" key="1">
    <source>
        <dbReference type="ARBA" id="ARBA00004496"/>
    </source>
</evidence>
<keyword evidence="5" id="KW-0819">tRNA processing</keyword>
<gene>
    <name evidence="11" type="primary">tsaE</name>
    <name evidence="11" type="ORF">H8S45_06265</name>
</gene>
<dbReference type="Pfam" id="PF02367">
    <property type="entry name" value="TsaE"/>
    <property type="match status" value="1"/>
</dbReference>
<dbReference type="AlphaFoldDB" id="A0A923LW74"/>
<keyword evidence="7" id="KW-0547">Nucleotide-binding</keyword>
<keyword evidence="4" id="KW-0963">Cytoplasm</keyword>
<evidence type="ECO:0000256" key="8">
    <source>
        <dbReference type="ARBA" id="ARBA00022840"/>
    </source>
</evidence>
<organism evidence="11 12">
    <name type="scientific">Agathobaculum faecis</name>
    <dbReference type="NCBI Taxonomy" id="2763013"/>
    <lineage>
        <taxon>Bacteria</taxon>
        <taxon>Bacillati</taxon>
        <taxon>Bacillota</taxon>
        <taxon>Clostridia</taxon>
        <taxon>Eubacteriales</taxon>
        <taxon>Butyricicoccaceae</taxon>
        <taxon>Agathobaculum</taxon>
    </lineage>
</organism>
<keyword evidence="8" id="KW-0067">ATP-binding</keyword>
<dbReference type="Proteomes" id="UP000606499">
    <property type="component" value="Unassembled WGS sequence"/>
</dbReference>
<dbReference type="GO" id="GO:0002949">
    <property type="term" value="P:tRNA threonylcarbamoyladenosine modification"/>
    <property type="evidence" value="ECO:0007669"/>
    <property type="project" value="InterPro"/>
</dbReference>
<comment type="similarity">
    <text evidence="2">Belongs to the TsaE family.</text>
</comment>
<evidence type="ECO:0000256" key="7">
    <source>
        <dbReference type="ARBA" id="ARBA00022741"/>
    </source>
</evidence>
<dbReference type="Gene3D" id="3.40.50.300">
    <property type="entry name" value="P-loop containing nucleotide triphosphate hydrolases"/>
    <property type="match status" value="1"/>
</dbReference>
<reference evidence="11" key="1">
    <citation type="submission" date="2020-08" db="EMBL/GenBank/DDBJ databases">
        <title>Genome public.</title>
        <authorList>
            <person name="Liu C."/>
            <person name="Sun Q."/>
        </authorList>
    </citation>
    <scope>NUCLEOTIDE SEQUENCE</scope>
    <source>
        <strain evidence="11">NSJ-28</strain>
    </source>
</reference>
<dbReference type="InterPro" id="IPR027417">
    <property type="entry name" value="P-loop_NTPase"/>
</dbReference>
<dbReference type="GO" id="GO:0005524">
    <property type="term" value="F:ATP binding"/>
    <property type="evidence" value="ECO:0007669"/>
    <property type="project" value="UniProtKB-KW"/>
</dbReference>
<dbReference type="RefSeq" id="WP_054327064.1">
    <property type="nucleotide sequence ID" value="NZ_JACOPL010000005.1"/>
</dbReference>
<evidence type="ECO:0000313" key="11">
    <source>
        <dbReference type="EMBL" id="MBC5725059.1"/>
    </source>
</evidence>
<keyword evidence="9" id="KW-0460">Magnesium</keyword>
<accession>A0A923LW74</accession>
<keyword evidence="12" id="KW-1185">Reference proteome</keyword>
<evidence type="ECO:0000313" key="12">
    <source>
        <dbReference type="Proteomes" id="UP000606499"/>
    </source>
</evidence>
<proteinExistence type="inferred from homology"/>
<evidence type="ECO:0000256" key="6">
    <source>
        <dbReference type="ARBA" id="ARBA00022723"/>
    </source>
</evidence>
<dbReference type="PANTHER" id="PTHR33540">
    <property type="entry name" value="TRNA THREONYLCARBAMOYLADENOSINE BIOSYNTHESIS PROTEIN TSAE"/>
    <property type="match status" value="1"/>
</dbReference>
<dbReference type="PANTHER" id="PTHR33540:SF2">
    <property type="entry name" value="TRNA THREONYLCARBAMOYLADENOSINE BIOSYNTHESIS PROTEIN TSAE"/>
    <property type="match status" value="1"/>
</dbReference>
<evidence type="ECO:0000256" key="4">
    <source>
        <dbReference type="ARBA" id="ARBA00022490"/>
    </source>
</evidence>
<dbReference type="EMBL" id="JACOPL010000005">
    <property type="protein sequence ID" value="MBC5725059.1"/>
    <property type="molecule type" value="Genomic_DNA"/>
</dbReference>
<comment type="caution">
    <text evidence="11">The sequence shown here is derived from an EMBL/GenBank/DDBJ whole genome shotgun (WGS) entry which is preliminary data.</text>
</comment>
<evidence type="ECO:0000256" key="10">
    <source>
        <dbReference type="ARBA" id="ARBA00032441"/>
    </source>
</evidence>
<keyword evidence="6" id="KW-0479">Metal-binding</keyword>
<evidence type="ECO:0000256" key="9">
    <source>
        <dbReference type="ARBA" id="ARBA00022842"/>
    </source>
</evidence>
<comment type="subcellular location">
    <subcellularLocation>
        <location evidence="1">Cytoplasm</location>
    </subcellularLocation>
</comment>
<sequence>MEYITHSPEETEALGAEYARSLRLGDVVAFSGDLGAGKTAFTRGVLRGLGYKGRVTSPTFAIANEYDTPAGRVAHFDLYRILDSEALIEIGFDEYLGGDRIVLIEWSENAADILPDSYKTVHISYGNAENDRAVTIGEVSA</sequence>
<evidence type="ECO:0000256" key="5">
    <source>
        <dbReference type="ARBA" id="ARBA00022694"/>
    </source>
</evidence>
<protein>
    <recommendedName>
        <fullName evidence="3">tRNA threonylcarbamoyladenosine biosynthesis protein TsaE</fullName>
    </recommendedName>
    <alternativeName>
        <fullName evidence="10">t(6)A37 threonylcarbamoyladenosine biosynthesis protein TsaE</fullName>
    </alternativeName>
</protein>
<evidence type="ECO:0000256" key="3">
    <source>
        <dbReference type="ARBA" id="ARBA00019010"/>
    </source>
</evidence>
<name>A0A923LW74_9FIRM</name>
<evidence type="ECO:0000256" key="2">
    <source>
        <dbReference type="ARBA" id="ARBA00007599"/>
    </source>
</evidence>
<dbReference type="GO" id="GO:0005737">
    <property type="term" value="C:cytoplasm"/>
    <property type="evidence" value="ECO:0007669"/>
    <property type="project" value="UniProtKB-SubCell"/>
</dbReference>